<dbReference type="EMBL" id="BAAAMK010000002">
    <property type="protein sequence ID" value="GAA1947897.1"/>
    <property type="molecule type" value="Genomic_DNA"/>
</dbReference>
<dbReference type="Proteomes" id="UP001499954">
    <property type="component" value="Unassembled WGS sequence"/>
</dbReference>
<reference evidence="2 3" key="1">
    <citation type="journal article" date="2019" name="Int. J. Syst. Evol. Microbiol.">
        <title>The Global Catalogue of Microorganisms (GCM) 10K type strain sequencing project: providing services to taxonomists for standard genome sequencing and annotation.</title>
        <authorList>
            <consortium name="The Broad Institute Genomics Platform"/>
            <consortium name="The Broad Institute Genome Sequencing Center for Infectious Disease"/>
            <person name="Wu L."/>
            <person name="Ma J."/>
        </authorList>
    </citation>
    <scope>NUCLEOTIDE SEQUENCE [LARGE SCALE GENOMIC DNA]</scope>
    <source>
        <strain evidence="2 3">JCM 13584</strain>
    </source>
</reference>
<protein>
    <submittedName>
        <fullName evidence="2">Uncharacterized protein</fullName>
    </submittedName>
</protein>
<keyword evidence="3" id="KW-1185">Reference proteome</keyword>
<evidence type="ECO:0000313" key="2">
    <source>
        <dbReference type="EMBL" id="GAA1947897.1"/>
    </source>
</evidence>
<proteinExistence type="predicted"/>
<organism evidence="2 3">
    <name type="scientific">Agromyces allii</name>
    <dbReference type="NCBI Taxonomy" id="393607"/>
    <lineage>
        <taxon>Bacteria</taxon>
        <taxon>Bacillati</taxon>
        <taxon>Actinomycetota</taxon>
        <taxon>Actinomycetes</taxon>
        <taxon>Micrococcales</taxon>
        <taxon>Microbacteriaceae</taxon>
        <taxon>Agromyces</taxon>
    </lineage>
</organism>
<feature type="region of interest" description="Disordered" evidence="1">
    <location>
        <begin position="17"/>
        <end position="51"/>
    </location>
</feature>
<accession>A0ABN2Q9R7</accession>
<gene>
    <name evidence="2" type="ORF">GCM10009717_12800</name>
</gene>
<comment type="caution">
    <text evidence="2">The sequence shown here is derived from an EMBL/GenBank/DDBJ whole genome shotgun (WGS) entry which is preliminary data.</text>
</comment>
<sequence>MAALEHVDRVDLQESEAVEHTAHLTNARPRGRWAPEPLRGERDAAGEWGTDTFDHGVGTVSITADIVHAVRRMPPA</sequence>
<evidence type="ECO:0000313" key="3">
    <source>
        <dbReference type="Proteomes" id="UP001499954"/>
    </source>
</evidence>
<name>A0ABN2Q9R7_9MICO</name>
<evidence type="ECO:0000256" key="1">
    <source>
        <dbReference type="SAM" id="MobiDB-lite"/>
    </source>
</evidence>